<evidence type="ECO:0000313" key="5">
    <source>
        <dbReference type="EMBL" id="KAK7830999.1"/>
    </source>
</evidence>
<proteinExistence type="predicted"/>
<reference evidence="5 6" key="1">
    <citation type="journal article" date="2018" name="Sci. Data">
        <title>The draft genome sequence of cork oak.</title>
        <authorList>
            <person name="Ramos A.M."/>
            <person name="Usie A."/>
            <person name="Barbosa P."/>
            <person name="Barros P.M."/>
            <person name="Capote T."/>
            <person name="Chaves I."/>
            <person name="Simoes F."/>
            <person name="Abreu I."/>
            <person name="Carrasquinho I."/>
            <person name="Faro C."/>
            <person name="Guimaraes J.B."/>
            <person name="Mendonca D."/>
            <person name="Nobrega F."/>
            <person name="Rodrigues L."/>
            <person name="Saibo N.J.M."/>
            <person name="Varela M.C."/>
            <person name="Egas C."/>
            <person name="Matos J."/>
            <person name="Miguel C.M."/>
            <person name="Oliveira M.M."/>
            <person name="Ricardo C.P."/>
            <person name="Goncalves S."/>
        </authorList>
    </citation>
    <scope>NUCLEOTIDE SEQUENCE [LARGE SCALE GENOMIC DNA]</scope>
    <source>
        <strain evidence="6">cv. HL8</strain>
    </source>
</reference>
<dbReference type="InterPro" id="IPR006865">
    <property type="entry name" value="DUF629"/>
</dbReference>
<evidence type="ECO:0000256" key="3">
    <source>
        <dbReference type="SAM" id="MobiDB-lite"/>
    </source>
</evidence>
<feature type="compositionally biased region" description="Basic and acidic residues" evidence="3">
    <location>
        <begin position="326"/>
        <end position="346"/>
    </location>
</feature>
<evidence type="ECO:0000256" key="2">
    <source>
        <dbReference type="ARBA" id="ARBA00022801"/>
    </source>
</evidence>
<evidence type="ECO:0000259" key="4">
    <source>
        <dbReference type="Pfam" id="PF04780"/>
    </source>
</evidence>
<feature type="region of interest" description="Disordered" evidence="3">
    <location>
        <begin position="310"/>
        <end position="404"/>
    </location>
</feature>
<dbReference type="Pfam" id="PF04780">
    <property type="entry name" value="DUF629"/>
    <property type="match status" value="1"/>
</dbReference>
<dbReference type="GO" id="GO:0016787">
    <property type="term" value="F:hydrolase activity"/>
    <property type="evidence" value="ECO:0007669"/>
    <property type="project" value="UniProtKB-KW"/>
</dbReference>
<dbReference type="PANTHER" id="PTHR22975">
    <property type="entry name" value="UBIQUITIN SPECIFIC PROTEINASE"/>
    <property type="match status" value="1"/>
</dbReference>
<evidence type="ECO:0000256" key="1">
    <source>
        <dbReference type="ARBA" id="ARBA00022786"/>
    </source>
</evidence>
<feature type="domain" description="DUF629" evidence="4">
    <location>
        <begin position="2"/>
        <end position="226"/>
    </location>
</feature>
<accession>A0AAW0JXP7</accession>
<dbReference type="InterPro" id="IPR052398">
    <property type="entry name" value="Ubiquitin_hydrolase_53/54"/>
</dbReference>
<dbReference type="Proteomes" id="UP000237347">
    <property type="component" value="Unassembled WGS sequence"/>
</dbReference>
<dbReference type="PANTHER" id="PTHR22975:SF9">
    <property type="entry name" value="ECHINUS SPLICE FORM 3"/>
    <property type="match status" value="1"/>
</dbReference>
<keyword evidence="1" id="KW-0833">Ubl conjugation pathway</keyword>
<protein>
    <recommendedName>
        <fullName evidence="4">DUF629 domain-containing protein</fullName>
    </recommendedName>
</protein>
<sequence>MNQTLLSTCFLDILELNLVFEFLDDLDNTCGLQSLCFSLAKDGVRGEPCFANHEKIVFNEDFSCVVLDKRMLRGELVVPNDGAVVTSSADEEIELNDDECKDAIVDWLLKGVTNIGEQLKQWKNLRETSRSQGKELFKIYEAEFHRMQNICEKKIQYLRDIKVWQNLESLCVEEDKRREEISEYKSMSYEYLLLERHRHIQRTNGDIFELDIIWNILRKPVDNEIKLEIKKQIDEIVEKLYKFDAIIRTTTTAMQQTGKKIDMVTAYDNRSIMVPLLKSFMRAQMEDLANKDAEKKSKAAEAALLSELDLNDKKNSDKGGGNARQGQEKSKDKEKEKDHRKSEELKATACSEEEQENLEQISFHAAHGGDDPPNPEIVGPVTTDELEQEERKLTPEEEKEQRKLEEHLEYQRQIENEAKQKRLAELNKAESSAGNMEKMSLRRINFDDFHWKYFIKLGVSNWMREQHPRELESD</sequence>
<comment type="caution">
    <text evidence="5">The sequence shown here is derived from an EMBL/GenBank/DDBJ whole genome shotgun (WGS) entry which is preliminary data.</text>
</comment>
<organism evidence="5 6">
    <name type="scientific">Quercus suber</name>
    <name type="common">Cork oak</name>
    <dbReference type="NCBI Taxonomy" id="58331"/>
    <lineage>
        <taxon>Eukaryota</taxon>
        <taxon>Viridiplantae</taxon>
        <taxon>Streptophyta</taxon>
        <taxon>Embryophyta</taxon>
        <taxon>Tracheophyta</taxon>
        <taxon>Spermatophyta</taxon>
        <taxon>Magnoliopsida</taxon>
        <taxon>eudicotyledons</taxon>
        <taxon>Gunneridae</taxon>
        <taxon>Pentapetalae</taxon>
        <taxon>rosids</taxon>
        <taxon>fabids</taxon>
        <taxon>Fagales</taxon>
        <taxon>Fagaceae</taxon>
        <taxon>Quercus</taxon>
    </lineage>
</organism>
<feature type="compositionally biased region" description="Basic and acidic residues" evidence="3">
    <location>
        <begin position="389"/>
        <end position="404"/>
    </location>
</feature>
<name>A0AAW0JXP7_QUESU</name>
<gene>
    <name evidence="5" type="ORF">CFP56_027747</name>
</gene>
<keyword evidence="2" id="KW-0378">Hydrolase</keyword>
<keyword evidence="6" id="KW-1185">Reference proteome</keyword>
<dbReference type="Gramene" id="rna-CFP56_50298">
    <property type="protein sequence ID" value="cds-POE82327.1"/>
    <property type="gene ID" value="gene-CFP56_50298"/>
</dbReference>
<dbReference type="EMBL" id="PKMF04000453">
    <property type="protein sequence ID" value="KAK7830999.1"/>
    <property type="molecule type" value="Genomic_DNA"/>
</dbReference>
<evidence type="ECO:0000313" key="6">
    <source>
        <dbReference type="Proteomes" id="UP000237347"/>
    </source>
</evidence>
<dbReference type="AlphaFoldDB" id="A0AAW0JXP7"/>